<protein>
    <submittedName>
        <fullName evidence="1">Uncharacterized protein</fullName>
    </submittedName>
</protein>
<proteinExistence type="predicted"/>
<name>A0AB33JIA1_9BACT</name>
<sequence>MKTQNNNYTQQPLTIKAGSYEISVTPDTLRAIADAKEVSAIIYRRLDQLNATFIELGEGGTREFSPEESLHILSDLLLIRERITAIASIDISQDGKPVQSE</sequence>
<dbReference type="AlphaFoldDB" id="A0AB33JIA1"/>
<gene>
    <name evidence="1" type="ORF">GTC17262_02690</name>
</gene>
<evidence type="ECO:0000313" key="1">
    <source>
        <dbReference type="EMBL" id="BFO80078.1"/>
    </source>
</evidence>
<reference evidence="1" key="1">
    <citation type="submission" date="2024-07" db="EMBL/GenBank/DDBJ databases">
        <title>Complete genome sequence of Prevotella sp. YM-2024 GTC17262.</title>
        <authorList>
            <person name="Hayashi M."/>
            <person name="Muto Y."/>
            <person name="Tanaka K."/>
            <person name="Niwa H."/>
        </authorList>
    </citation>
    <scope>NUCLEOTIDE SEQUENCE</scope>
    <source>
        <strain evidence="1">GTC17262</strain>
    </source>
</reference>
<dbReference type="EMBL" id="AP035789">
    <property type="protein sequence ID" value="BFO80078.1"/>
    <property type="molecule type" value="Genomic_DNA"/>
</dbReference>
<organism evidence="1">
    <name type="scientific">Prevotella sp. GTC17262</name>
    <dbReference type="NCBI Taxonomy" id="3236797"/>
    <lineage>
        <taxon>Bacteria</taxon>
        <taxon>Pseudomonadati</taxon>
        <taxon>Bacteroidota</taxon>
        <taxon>Bacteroidia</taxon>
        <taxon>Bacteroidales</taxon>
        <taxon>Prevotellaceae</taxon>
        <taxon>Prevotella</taxon>
    </lineage>
</organism>
<accession>A0AB33JIA1</accession>